<name>A0A9P5PMP9_9AGAR</name>
<proteinExistence type="predicted"/>
<accession>A0A9P5PMP9</accession>
<dbReference type="EMBL" id="JADNRY010000093">
    <property type="protein sequence ID" value="KAF9066039.1"/>
    <property type="molecule type" value="Genomic_DNA"/>
</dbReference>
<sequence length="92" mass="9718">MTTTTLPHHPYLSSSPLPPFPSSLSDVLVACEIDSLREQHEGMVQTTETGTGGSDGETSDRLFNSLATLSSPPDVLLALVRKLASVSPSYSS</sequence>
<feature type="region of interest" description="Disordered" evidence="1">
    <location>
        <begin position="1"/>
        <end position="20"/>
    </location>
</feature>
<keyword evidence="3" id="KW-1185">Reference proteome</keyword>
<organism evidence="2 3">
    <name type="scientific">Rhodocollybia butyracea</name>
    <dbReference type="NCBI Taxonomy" id="206335"/>
    <lineage>
        <taxon>Eukaryota</taxon>
        <taxon>Fungi</taxon>
        <taxon>Dikarya</taxon>
        <taxon>Basidiomycota</taxon>
        <taxon>Agaricomycotina</taxon>
        <taxon>Agaricomycetes</taxon>
        <taxon>Agaricomycetidae</taxon>
        <taxon>Agaricales</taxon>
        <taxon>Marasmiineae</taxon>
        <taxon>Omphalotaceae</taxon>
        <taxon>Rhodocollybia</taxon>
    </lineage>
</organism>
<dbReference type="AlphaFoldDB" id="A0A9P5PMP9"/>
<evidence type="ECO:0000313" key="3">
    <source>
        <dbReference type="Proteomes" id="UP000772434"/>
    </source>
</evidence>
<protein>
    <submittedName>
        <fullName evidence="2">Uncharacterized protein</fullName>
    </submittedName>
</protein>
<evidence type="ECO:0000256" key="1">
    <source>
        <dbReference type="SAM" id="MobiDB-lite"/>
    </source>
</evidence>
<reference evidence="2" key="1">
    <citation type="submission" date="2020-11" db="EMBL/GenBank/DDBJ databases">
        <authorList>
            <consortium name="DOE Joint Genome Institute"/>
            <person name="Ahrendt S."/>
            <person name="Riley R."/>
            <person name="Andreopoulos W."/>
            <person name="Labutti K."/>
            <person name="Pangilinan J."/>
            <person name="Ruiz-Duenas F.J."/>
            <person name="Barrasa J.M."/>
            <person name="Sanchez-Garcia M."/>
            <person name="Camarero S."/>
            <person name="Miyauchi S."/>
            <person name="Serrano A."/>
            <person name="Linde D."/>
            <person name="Babiker R."/>
            <person name="Drula E."/>
            <person name="Ayuso-Fernandez I."/>
            <person name="Pacheco R."/>
            <person name="Padilla G."/>
            <person name="Ferreira P."/>
            <person name="Barriuso J."/>
            <person name="Kellner H."/>
            <person name="Castanera R."/>
            <person name="Alfaro M."/>
            <person name="Ramirez L."/>
            <person name="Pisabarro A.G."/>
            <person name="Kuo A."/>
            <person name="Tritt A."/>
            <person name="Lipzen A."/>
            <person name="He G."/>
            <person name="Yan M."/>
            <person name="Ng V."/>
            <person name="Cullen D."/>
            <person name="Martin F."/>
            <person name="Rosso M.-N."/>
            <person name="Henrissat B."/>
            <person name="Hibbett D."/>
            <person name="Martinez A.T."/>
            <person name="Grigoriev I.V."/>
        </authorList>
    </citation>
    <scope>NUCLEOTIDE SEQUENCE</scope>
    <source>
        <strain evidence="2">AH 40177</strain>
    </source>
</reference>
<comment type="caution">
    <text evidence="2">The sequence shown here is derived from an EMBL/GenBank/DDBJ whole genome shotgun (WGS) entry which is preliminary data.</text>
</comment>
<gene>
    <name evidence="2" type="ORF">BDP27DRAFT_1424190</name>
</gene>
<evidence type="ECO:0000313" key="2">
    <source>
        <dbReference type="EMBL" id="KAF9066039.1"/>
    </source>
</evidence>
<feature type="region of interest" description="Disordered" evidence="1">
    <location>
        <begin position="39"/>
        <end position="59"/>
    </location>
</feature>
<feature type="compositionally biased region" description="Low complexity" evidence="1">
    <location>
        <begin position="1"/>
        <end position="15"/>
    </location>
</feature>
<dbReference type="Proteomes" id="UP000772434">
    <property type="component" value="Unassembled WGS sequence"/>
</dbReference>